<feature type="domain" description="Cohesin subunit SCC3/SA HEAT-repeats" evidence="1">
    <location>
        <begin position="25"/>
        <end position="121"/>
    </location>
</feature>
<gene>
    <name evidence="2" type="ORF">IFM89_011316</name>
</gene>
<proteinExistence type="predicted"/>
<dbReference type="PANTHER" id="PTHR11199:SF0">
    <property type="entry name" value="LD34181P-RELATED"/>
    <property type="match status" value="1"/>
</dbReference>
<dbReference type="AlphaFoldDB" id="A0A835HTA1"/>
<sequence length="204" mass="23238">MPTCCFLQNVRTVSQEEFFKLGDSITSCLKAIIFCSTNGNGGFEDFVLIKLKELQDDLLAKLKSTMEETVEAGDECSLLVKLKRLCEMQLQMSIPIKCFYEVSIRILTEYRHMNSMNSEVCIILSELPVLLRASKYSSANIERLPIVNKFWRTCKEQLIVPDEKEDEDAKNEYFEEMNRAADGIGTAKLVVNRLPKVKLGSLAY</sequence>
<keyword evidence="3" id="KW-1185">Reference proteome</keyword>
<organism evidence="2 3">
    <name type="scientific">Coptis chinensis</name>
    <dbReference type="NCBI Taxonomy" id="261450"/>
    <lineage>
        <taxon>Eukaryota</taxon>
        <taxon>Viridiplantae</taxon>
        <taxon>Streptophyta</taxon>
        <taxon>Embryophyta</taxon>
        <taxon>Tracheophyta</taxon>
        <taxon>Spermatophyta</taxon>
        <taxon>Magnoliopsida</taxon>
        <taxon>Ranunculales</taxon>
        <taxon>Ranunculaceae</taxon>
        <taxon>Coptidoideae</taxon>
        <taxon>Coptis</taxon>
    </lineage>
</organism>
<dbReference type="EMBL" id="JADFTS010000005">
    <property type="protein sequence ID" value="KAF9604949.1"/>
    <property type="molecule type" value="Genomic_DNA"/>
</dbReference>
<evidence type="ECO:0000259" key="1">
    <source>
        <dbReference type="Pfam" id="PF24571"/>
    </source>
</evidence>
<dbReference type="GO" id="GO:0000785">
    <property type="term" value="C:chromatin"/>
    <property type="evidence" value="ECO:0007669"/>
    <property type="project" value="TreeGrafter"/>
</dbReference>
<dbReference type="PANTHER" id="PTHR11199">
    <property type="entry name" value="STROMAL ANTIGEN"/>
    <property type="match status" value="1"/>
</dbReference>
<dbReference type="Pfam" id="PF24571">
    <property type="entry name" value="HEAT_SCC3-SA"/>
    <property type="match status" value="1"/>
</dbReference>
<dbReference type="GO" id="GO:0007062">
    <property type="term" value="P:sister chromatid cohesion"/>
    <property type="evidence" value="ECO:0007669"/>
    <property type="project" value="TreeGrafter"/>
</dbReference>
<dbReference type="GO" id="GO:0005634">
    <property type="term" value="C:nucleus"/>
    <property type="evidence" value="ECO:0007669"/>
    <property type="project" value="TreeGrafter"/>
</dbReference>
<comment type="caution">
    <text evidence="2">The sequence shown here is derived from an EMBL/GenBank/DDBJ whole genome shotgun (WGS) entry which is preliminary data.</text>
</comment>
<dbReference type="Proteomes" id="UP000631114">
    <property type="component" value="Unassembled WGS sequence"/>
</dbReference>
<accession>A0A835HTA1</accession>
<dbReference type="GO" id="GO:0008278">
    <property type="term" value="C:cohesin complex"/>
    <property type="evidence" value="ECO:0007669"/>
    <property type="project" value="TreeGrafter"/>
</dbReference>
<dbReference type="OrthoDB" id="498590at2759"/>
<evidence type="ECO:0000313" key="2">
    <source>
        <dbReference type="EMBL" id="KAF9604949.1"/>
    </source>
</evidence>
<protein>
    <recommendedName>
        <fullName evidence="1">Cohesin subunit SCC3/SA HEAT-repeats domain-containing protein</fullName>
    </recommendedName>
</protein>
<dbReference type="InterPro" id="IPR056396">
    <property type="entry name" value="HEAT_SCC3-SA"/>
</dbReference>
<dbReference type="InterPro" id="IPR039662">
    <property type="entry name" value="Cohesin_Scc3/SA"/>
</dbReference>
<evidence type="ECO:0000313" key="3">
    <source>
        <dbReference type="Proteomes" id="UP000631114"/>
    </source>
</evidence>
<name>A0A835HTA1_9MAGN</name>
<dbReference type="GO" id="GO:0003682">
    <property type="term" value="F:chromatin binding"/>
    <property type="evidence" value="ECO:0007669"/>
    <property type="project" value="TreeGrafter"/>
</dbReference>
<reference evidence="2 3" key="1">
    <citation type="submission" date="2020-10" db="EMBL/GenBank/DDBJ databases">
        <title>The Coptis chinensis genome and diversification of protoberbering-type alkaloids.</title>
        <authorList>
            <person name="Wang B."/>
            <person name="Shu S."/>
            <person name="Song C."/>
            <person name="Liu Y."/>
        </authorList>
    </citation>
    <scope>NUCLEOTIDE SEQUENCE [LARGE SCALE GENOMIC DNA]</scope>
    <source>
        <strain evidence="2">HL-2020</strain>
        <tissue evidence="2">Leaf</tissue>
    </source>
</reference>